<dbReference type="EMBL" id="JALJRB010000039">
    <property type="protein sequence ID" value="MCJ8502995.1"/>
    <property type="molecule type" value="Genomic_DNA"/>
</dbReference>
<keyword evidence="2" id="KW-0812">Transmembrane</keyword>
<keyword evidence="1" id="KW-0479">Metal-binding</keyword>
<comment type="caution">
    <text evidence="3">The sequence shown here is derived from an EMBL/GenBank/DDBJ whole genome shotgun (WGS) entry which is preliminary data.</text>
</comment>
<accession>A0AA41UKE8</accession>
<gene>
    <name evidence="3" type="ORF">MRX98_20635</name>
</gene>
<sequence length="430" mass="47583">MEKKLWEEFGMTRRTFLRHFGIASCAITLGPFFVERFATAIAQVPERVKVFKVSNGDCFENIDRLWAMMGGVGNYIDADDFVVIKGNGQWPYQGYTHTGCIKAVIDAILRLPGYDGEIFVCDNVQEYGGLNQTGFDATVAYRTRNWPDHNWDSLAAAYRAEGKPVAAKRWVSSQADITGPGDGEGWIRDFFAFHGRDSYLSYPVFESPLTPGCMVDVKNGVWRGGGYTGRRVKTLFMPNLNNHGSGGEDYAGVTSAVKSFFGATEIHNGGYATFRGHYNMHSTSYARSRADYAGELTARFIRTMYAPSLYITAAMWAGHQSRTGGAVETKTVLACENPVTLDYVACKEVIAPHAAWLDPDQDNNTRRQLTGCIAGGVGTIDPGAFEVVAYDFDRPTVHRLDVDRMIKEFEAGRATEQEVIDLIQAYMDGG</sequence>
<evidence type="ECO:0000256" key="2">
    <source>
        <dbReference type="SAM" id="Phobius"/>
    </source>
</evidence>
<proteinExistence type="predicted"/>
<dbReference type="AlphaFoldDB" id="A0AA41UKE8"/>
<keyword evidence="1" id="KW-0411">Iron-sulfur</keyword>
<keyword evidence="2" id="KW-0472">Membrane</keyword>
<keyword evidence="2" id="KW-1133">Transmembrane helix</keyword>
<dbReference type="RefSeq" id="WP_246914645.1">
    <property type="nucleotide sequence ID" value="NZ_JALJRB010000039.1"/>
</dbReference>
<evidence type="ECO:0000256" key="1">
    <source>
        <dbReference type="ARBA" id="ARBA00023014"/>
    </source>
</evidence>
<organism evidence="3 4">
    <name type="scientific">Desulfatitalea alkaliphila</name>
    <dbReference type="NCBI Taxonomy" id="2929485"/>
    <lineage>
        <taxon>Bacteria</taxon>
        <taxon>Pseudomonadati</taxon>
        <taxon>Thermodesulfobacteriota</taxon>
        <taxon>Desulfobacteria</taxon>
        <taxon>Desulfobacterales</taxon>
        <taxon>Desulfosarcinaceae</taxon>
        <taxon>Desulfatitalea</taxon>
    </lineage>
</organism>
<evidence type="ECO:0008006" key="5">
    <source>
        <dbReference type="Google" id="ProtNLM"/>
    </source>
</evidence>
<protein>
    <recommendedName>
        <fullName evidence="5">DUF362 domain-containing protein</fullName>
    </recommendedName>
</protein>
<dbReference type="InterPro" id="IPR006311">
    <property type="entry name" value="TAT_signal"/>
</dbReference>
<keyword evidence="1" id="KW-0408">Iron</keyword>
<dbReference type="PROSITE" id="PS51318">
    <property type="entry name" value="TAT"/>
    <property type="match status" value="1"/>
</dbReference>
<reference evidence="3" key="1">
    <citation type="submission" date="2022-04" db="EMBL/GenBank/DDBJ databases">
        <title>Desulfatitalea alkaliphila sp. nov., a novel anaerobic sulfate-reducing bacterium isolated from terrestrial mud volcano, Taman Peninsula, Russia.</title>
        <authorList>
            <person name="Khomyakova M.A."/>
            <person name="Merkel A.Y."/>
            <person name="Slobodkin A.I."/>
        </authorList>
    </citation>
    <scope>NUCLEOTIDE SEQUENCE</scope>
    <source>
        <strain evidence="3">M08but</strain>
    </source>
</reference>
<evidence type="ECO:0000313" key="4">
    <source>
        <dbReference type="Proteomes" id="UP001165427"/>
    </source>
</evidence>
<feature type="transmembrane region" description="Helical" evidence="2">
    <location>
        <begin position="16"/>
        <end position="34"/>
    </location>
</feature>
<dbReference type="GO" id="GO:0051536">
    <property type="term" value="F:iron-sulfur cluster binding"/>
    <property type="evidence" value="ECO:0007669"/>
    <property type="project" value="UniProtKB-KW"/>
</dbReference>
<dbReference type="Proteomes" id="UP001165427">
    <property type="component" value="Unassembled WGS sequence"/>
</dbReference>
<evidence type="ECO:0000313" key="3">
    <source>
        <dbReference type="EMBL" id="MCJ8502995.1"/>
    </source>
</evidence>
<name>A0AA41UKE8_9BACT</name>
<keyword evidence="4" id="KW-1185">Reference proteome</keyword>